<keyword evidence="3" id="KW-1185">Reference proteome</keyword>
<dbReference type="AlphaFoldDB" id="A0A2Z7AJR6"/>
<gene>
    <name evidence="2" type="ORF">F511_37529</name>
</gene>
<accession>A0A2Z7AJR6</accession>
<name>A0A2Z7AJR6_9LAMI</name>
<feature type="compositionally biased region" description="Low complexity" evidence="1">
    <location>
        <begin position="23"/>
        <end position="32"/>
    </location>
</feature>
<keyword evidence="2" id="KW-0808">Transferase</keyword>
<keyword evidence="2" id="KW-0489">Methyltransferase</keyword>
<reference evidence="2 3" key="1">
    <citation type="journal article" date="2015" name="Proc. Natl. Acad. Sci. U.S.A.">
        <title>The resurrection genome of Boea hygrometrica: A blueprint for survival of dehydration.</title>
        <authorList>
            <person name="Xiao L."/>
            <person name="Yang G."/>
            <person name="Zhang L."/>
            <person name="Yang X."/>
            <person name="Zhao S."/>
            <person name="Ji Z."/>
            <person name="Zhou Q."/>
            <person name="Hu M."/>
            <person name="Wang Y."/>
            <person name="Chen M."/>
            <person name="Xu Y."/>
            <person name="Jin H."/>
            <person name="Xiao X."/>
            <person name="Hu G."/>
            <person name="Bao F."/>
            <person name="Hu Y."/>
            <person name="Wan P."/>
            <person name="Li L."/>
            <person name="Deng X."/>
            <person name="Kuang T."/>
            <person name="Xiang C."/>
            <person name="Zhu J.K."/>
            <person name="Oliver M.J."/>
            <person name="He Y."/>
        </authorList>
    </citation>
    <scope>NUCLEOTIDE SEQUENCE [LARGE SCALE GENOMIC DNA]</scope>
    <source>
        <strain evidence="3">cv. XS01</strain>
    </source>
</reference>
<sequence length="128" mass="13846">MTQRDILLNALITIRSLRLLGQTSSSPTSTSPLRHLNKSQGYPGTLAEPRVLLPQSSRRHPPLARAPSFFGAISRFVRPNFVSSVPVTRIPHPSVTAKPVGGPADRVPAKDGRNRAVKRLEVLRLGGG</sequence>
<evidence type="ECO:0000256" key="1">
    <source>
        <dbReference type="SAM" id="MobiDB-lite"/>
    </source>
</evidence>
<evidence type="ECO:0000313" key="2">
    <source>
        <dbReference type="EMBL" id="KZV22024.1"/>
    </source>
</evidence>
<proteinExistence type="predicted"/>
<dbReference type="Proteomes" id="UP000250235">
    <property type="component" value="Unassembled WGS sequence"/>
</dbReference>
<dbReference type="GO" id="GO:0008168">
    <property type="term" value="F:methyltransferase activity"/>
    <property type="evidence" value="ECO:0007669"/>
    <property type="project" value="UniProtKB-KW"/>
</dbReference>
<organism evidence="2 3">
    <name type="scientific">Dorcoceras hygrometricum</name>
    <dbReference type="NCBI Taxonomy" id="472368"/>
    <lineage>
        <taxon>Eukaryota</taxon>
        <taxon>Viridiplantae</taxon>
        <taxon>Streptophyta</taxon>
        <taxon>Embryophyta</taxon>
        <taxon>Tracheophyta</taxon>
        <taxon>Spermatophyta</taxon>
        <taxon>Magnoliopsida</taxon>
        <taxon>eudicotyledons</taxon>
        <taxon>Gunneridae</taxon>
        <taxon>Pentapetalae</taxon>
        <taxon>asterids</taxon>
        <taxon>lamiids</taxon>
        <taxon>Lamiales</taxon>
        <taxon>Gesneriaceae</taxon>
        <taxon>Didymocarpoideae</taxon>
        <taxon>Trichosporeae</taxon>
        <taxon>Loxocarpinae</taxon>
        <taxon>Dorcoceras</taxon>
    </lineage>
</organism>
<feature type="region of interest" description="Disordered" evidence="1">
    <location>
        <begin position="92"/>
        <end position="113"/>
    </location>
</feature>
<dbReference type="GO" id="GO:0032259">
    <property type="term" value="P:methylation"/>
    <property type="evidence" value="ECO:0007669"/>
    <property type="project" value="UniProtKB-KW"/>
</dbReference>
<protein>
    <submittedName>
        <fullName evidence="2">Phospholipidmethyltransferase</fullName>
    </submittedName>
</protein>
<dbReference type="EMBL" id="KV014503">
    <property type="protein sequence ID" value="KZV22024.1"/>
    <property type="molecule type" value="Genomic_DNA"/>
</dbReference>
<evidence type="ECO:0000313" key="3">
    <source>
        <dbReference type="Proteomes" id="UP000250235"/>
    </source>
</evidence>
<feature type="region of interest" description="Disordered" evidence="1">
    <location>
        <begin position="22"/>
        <end position="46"/>
    </location>
</feature>